<gene>
    <name evidence="2" type="ORF">ACFQWB_06470</name>
</gene>
<feature type="domain" description="HTH hxlR-type" evidence="1">
    <location>
        <begin position="1"/>
        <end position="24"/>
    </location>
</feature>
<evidence type="ECO:0000313" key="3">
    <source>
        <dbReference type="Proteomes" id="UP001596528"/>
    </source>
</evidence>
<reference evidence="3" key="1">
    <citation type="journal article" date="2019" name="Int. J. Syst. Evol. Microbiol.">
        <title>The Global Catalogue of Microorganisms (GCM) 10K type strain sequencing project: providing services to taxonomists for standard genome sequencing and annotation.</title>
        <authorList>
            <consortium name="The Broad Institute Genomics Platform"/>
            <consortium name="The Broad Institute Genome Sequencing Center for Infectious Disease"/>
            <person name="Wu L."/>
            <person name="Ma J."/>
        </authorList>
    </citation>
    <scope>NUCLEOTIDE SEQUENCE [LARGE SCALE GENOMIC DNA]</scope>
    <source>
        <strain evidence="3">JCM 18657</strain>
    </source>
</reference>
<proteinExistence type="predicted"/>
<organism evidence="2 3">
    <name type="scientific">Paenibacillus thermoaerophilus</name>
    <dbReference type="NCBI Taxonomy" id="1215385"/>
    <lineage>
        <taxon>Bacteria</taxon>
        <taxon>Bacillati</taxon>
        <taxon>Bacillota</taxon>
        <taxon>Bacilli</taxon>
        <taxon>Bacillales</taxon>
        <taxon>Paenibacillaceae</taxon>
        <taxon>Paenibacillus</taxon>
    </lineage>
</organism>
<protein>
    <submittedName>
        <fullName evidence="2">Winged helix-turn-helix transcriptional regulator</fullName>
    </submittedName>
</protein>
<dbReference type="Pfam" id="PF01638">
    <property type="entry name" value="HxlR"/>
    <property type="match status" value="1"/>
</dbReference>
<evidence type="ECO:0000259" key="1">
    <source>
        <dbReference type="Pfam" id="PF01638"/>
    </source>
</evidence>
<dbReference type="InterPro" id="IPR002577">
    <property type="entry name" value="HTH_HxlR"/>
</dbReference>
<comment type="caution">
    <text evidence="2">The sequence shown here is derived from an EMBL/GenBank/DDBJ whole genome shotgun (WGS) entry which is preliminary data.</text>
</comment>
<dbReference type="RefSeq" id="WP_246068048.1">
    <property type="nucleotide sequence ID" value="NZ_JBHTGQ010000014.1"/>
</dbReference>
<dbReference type="Proteomes" id="UP001596528">
    <property type="component" value="Unassembled WGS sequence"/>
</dbReference>
<dbReference type="EMBL" id="JBHTGQ010000014">
    <property type="protein sequence ID" value="MFC7749587.1"/>
    <property type="molecule type" value="Genomic_DNA"/>
</dbReference>
<sequence length="32" mass="3745">MTEYGWSLKPILDAMCTWGEKQIELAQDRMEA</sequence>
<accession>A0ABW2V0A8</accession>
<evidence type="ECO:0000313" key="2">
    <source>
        <dbReference type="EMBL" id="MFC7749587.1"/>
    </source>
</evidence>
<name>A0ABW2V0A8_9BACL</name>
<keyword evidence="3" id="KW-1185">Reference proteome</keyword>